<proteinExistence type="predicted"/>
<evidence type="ECO:0000313" key="5">
    <source>
        <dbReference type="Proteomes" id="UP000014760"/>
    </source>
</evidence>
<dbReference type="STRING" id="283909.R7UJR1"/>
<dbReference type="EMBL" id="AMQN01007294">
    <property type="status" value="NOT_ANNOTATED_CDS"/>
    <property type="molecule type" value="Genomic_DNA"/>
</dbReference>
<evidence type="ECO:0000313" key="4">
    <source>
        <dbReference type="EnsemblMetazoa" id="CapteP221758"/>
    </source>
</evidence>
<dbReference type="InterPro" id="IPR011992">
    <property type="entry name" value="EF-hand-dom_pair"/>
</dbReference>
<gene>
    <name evidence="3" type="ORF">CAPTEDRAFT_221758</name>
</gene>
<evidence type="ECO:0000313" key="3">
    <source>
        <dbReference type="EMBL" id="ELU06794.1"/>
    </source>
</evidence>
<dbReference type="EMBL" id="KB300390">
    <property type="protein sequence ID" value="ELU06794.1"/>
    <property type="molecule type" value="Genomic_DNA"/>
</dbReference>
<dbReference type="Gene3D" id="3.40.50.450">
    <property type="match status" value="2"/>
</dbReference>
<dbReference type="PANTHER" id="PTHR36300:SF1">
    <property type="entry name" value="RAW, ISOFORM A"/>
    <property type="match status" value="1"/>
</dbReference>
<evidence type="ECO:0000256" key="1">
    <source>
        <dbReference type="ARBA" id="ARBA00022837"/>
    </source>
</evidence>
<reference evidence="5" key="1">
    <citation type="submission" date="2012-12" db="EMBL/GenBank/DDBJ databases">
        <authorList>
            <person name="Hellsten U."/>
            <person name="Grimwood J."/>
            <person name="Chapman J.A."/>
            <person name="Shapiro H."/>
            <person name="Aerts A."/>
            <person name="Otillar R.P."/>
            <person name="Terry A.Y."/>
            <person name="Boore J.L."/>
            <person name="Simakov O."/>
            <person name="Marletaz F."/>
            <person name="Cho S.-J."/>
            <person name="Edsinger-Gonzales E."/>
            <person name="Havlak P."/>
            <person name="Kuo D.-H."/>
            <person name="Larsson T."/>
            <person name="Lv J."/>
            <person name="Arendt D."/>
            <person name="Savage R."/>
            <person name="Osoegawa K."/>
            <person name="de Jong P."/>
            <person name="Lindberg D.R."/>
            <person name="Seaver E.C."/>
            <person name="Weisblat D.A."/>
            <person name="Putnam N.H."/>
            <person name="Grigoriev I.V."/>
            <person name="Rokhsar D.S."/>
        </authorList>
    </citation>
    <scope>NUCLEOTIDE SEQUENCE</scope>
    <source>
        <strain evidence="5">I ESC-2004</strain>
    </source>
</reference>
<accession>R7UJR1</accession>
<protein>
    <recommendedName>
        <fullName evidence="2">EF-hand domain-containing protein</fullName>
    </recommendedName>
</protein>
<dbReference type="PANTHER" id="PTHR36300">
    <property type="entry name" value="RAW, ISOFORM A"/>
    <property type="match status" value="1"/>
</dbReference>
<sequence length="442" mass="50126">MVLFAPLVFLGGSCNPTTWRHDVAIPYLKRLCITFYNPVSSTSSVHLHLLTSEYLQQVGNWKPELMEIEDQAKMTAELLFFVIDNQTRSTASMVEAAYLAGCGRQLVLVIKDFVPPVVVAGEQLSSLEVEDLERSHAYLTDLVERQGIPVFNDIDTALDCTGKAISQSVKVSDLTLSDGAMPVKFAHIRVADKLMKLRDVFNSVDTNNSGRLSKQDIRLALRTIMDEDASFDTFQTQERDMFTFEEFCCMVAEMRCRRQPFMQRLLLKLSRLPMKIFNWIHGYQVPSPSNSELRQRDLFLGGSCGFTTWREDIAIPMLKKEGMSFFNPQLPEWSMRYIPLEAAVKDSCCLLLYVITPDTRGITSMLEASHFIGQGCQVVLCIQPMQYGVQIEGECLTELAVKDYNRARAYLSDLANRDGVPVFDKIEEAVQNSIHRLRDQHS</sequence>
<reference evidence="3 5" key="2">
    <citation type="journal article" date="2013" name="Nature">
        <title>Insights into bilaterian evolution from three spiralian genomes.</title>
        <authorList>
            <person name="Simakov O."/>
            <person name="Marletaz F."/>
            <person name="Cho S.J."/>
            <person name="Edsinger-Gonzales E."/>
            <person name="Havlak P."/>
            <person name="Hellsten U."/>
            <person name="Kuo D.H."/>
            <person name="Larsson T."/>
            <person name="Lv J."/>
            <person name="Arendt D."/>
            <person name="Savage R."/>
            <person name="Osoegawa K."/>
            <person name="de Jong P."/>
            <person name="Grimwood J."/>
            <person name="Chapman J.A."/>
            <person name="Shapiro H."/>
            <person name="Aerts A."/>
            <person name="Otillar R.P."/>
            <person name="Terry A.Y."/>
            <person name="Boore J.L."/>
            <person name="Grigoriev I.V."/>
            <person name="Lindberg D.R."/>
            <person name="Seaver E.C."/>
            <person name="Weisblat D.A."/>
            <person name="Putnam N.H."/>
            <person name="Rokhsar D.S."/>
        </authorList>
    </citation>
    <scope>NUCLEOTIDE SEQUENCE</scope>
    <source>
        <strain evidence="3 5">I ESC-2004</strain>
    </source>
</reference>
<dbReference type="InterPro" id="IPR002048">
    <property type="entry name" value="EF_hand_dom"/>
</dbReference>
<dbReference type="EnsemblMetazoa" id="CapteT221758">
    <property type="protein sequence ID" value="CapteP221758"/>
    <property type="gene ID" value="CapteG221758"/>
</dbReference>
<dbReference type="FunCoup" id="R7UJR1">
    <property type="interactions" value="204"/>
</dbReference>
<dbReference type="OMA" id="EYICRGR"/>
<keyword evidence="5" id="KW-1185">Reference proteome</keyword>
<name>R7UJR1_CAPTE</name>
<keyword evidence="1" id="KW-0106">Calcium</keyword>
<reference evidence="4" key="3">
    <citation type="submission" date="2015-06" db="UniProtKB">
        <authorList>
            <consortium name="EnsemblMetazoa"/>
        </authorList>
    </citation>
    <scope>IDENTIFICATION</scope>
</reference>
<dbReference type="InterPro" id="IPR039470">
    <property type="entry name" value="Nuc_deoxyri_tr2"/>
</dbReference>
<dbReference type="AlphaFoldDB" id="R7UJR1"/>
<dbReference type="Pfam" id="PF15891">
    <property type="entry name" value="Nuc_deoxyri_tr2"/>
    <property type="match status" value="2"/>
</dbReference>
<dbReference type="Proteomes" id="UP000014760">
    <property type="component" value="Unassembled WGS sequence"/>
</dbReference>
<evidence type="ECO:0000259" key="2">
    <source>
        <dbReference type="PROSITE" id="PS50222"/>
    </source>
</evidence>
<dbReference type="GO" id="GO:0005509">
    <property type="term" value="F:calcium ion binding"/>
    <property type="evidence" value="ECO:0007669"/>
    <property type="project" value="InterPro"/>
</dbReference>
<dbReference type="Gene3D" id="1.10.238.10">
    <property type="entry name" value="EF-hand"/>
    <property type="match status" value="1"/>
</dbReference>
<dbReference type="GO" id="GO:0005886">
    <property type="term" value="C:plasma membrane"/>
    <property type="evidence" value="ECO:0007669"/>
    <property type="project" value="TreeGrafter"/>
</dbReference>
<dbReference type="InterPro" id="IPR018247">
    <property type="entry name" value="EF_Hand_1_Ca_BS"/>
</dbReference>
<organism evidence="3">
    <name type="scientific">Capitella teleta</name>
    <name type="common">Polychaete worm</name>
    <dbReference type="NCBI Taxonomy" id="283909"/>
    <lineage>
        <taxon>Eukaryota</taxon>
        <taxon>Metazoa</taxon>
        <taxon>Spiralia</taxon>
        <taxon>Lophotrochozoa</taxon>
        <taxon>Annelida</taxon>
        <taxon>Polychaeta</taxon>
        <taxon>Sedentaria</taxon>
        <taxon>Scolecida</taxon>
        <taxon>Capitellidae</taxon>
        <taxon>Capitella</taxon>
    </lineage>
</organism>
<dbReference type="Pfam" id="PF13405">
    <property type="entry name" value="EF-hand_6"/>
    <property type="match status" value="1"/>
</dbReference>
<dbReference type="SUPFAM" id="SSF47473">
    <property type="entry name" value="EF-hand"/>
    <property type="match status" value="1"/>
</dbReference>
<dbReference type="HOGENOM" id="CLU_009774_1_0_1"/>
<dbReference type="OrthoDB" id="6493944at2759"/>
<dbReference type="PROSITE" id="PS50222">
    <property type="entry name" value="EF_HAND_2"/>
    <property type="match status" value="1"/>
</dbReference>
<feature type="domain" description="EF-hand" evidence="2">
    <location>
        <begin position="192"/>
        <end position="227"/>
    </location>
</feature>
<dbReference type="PROSITE" id="PS00018">
    <property type="entry name" value="EF_HAND_1"/>
    <property type="match status" value="1"/>
</dbReference>